<dbReference type="Pfam" id="PF14341">
    <property type="entry name" value="PilX_N"/>
    <property type="match status" value="1"/>
</dbReference>
<name>A0A6N8FAT6_9GAMM</name>
<protein>
    <recommendedName>
        <fullName evidence="1">Type 4 fimbrial biogenesis protein PilX N-terminal domain-containing protein</fullName>
    </recommendedName>
</protein>
<evidence type="ECO:0000259" key="1">
    <source>
        <dbReference type="Pfam" id="PF14341"/>
    </source>
</evidence>
<organism evidence="2 3">
    <name type="scientific">Psychrosphaera haliotis</name>
    <dbReference type="NCBI Taxonomy" id="555083"/>
    <lineage>
        <taxon>Bacteria</taxon>
        <taxon>Pseudomonadati</taxon>
        <taxon>Pseudomonadota</taxon>
        <taxon>Gammaproteobacteria</taxon>
        <taxon>Alteromonadales</taxon>
        <taxon>Pseudoalteromonadaceae</taxon>
        <taxon>Psychrosphaera</taxon>
    </lineage>
</organism>
<dbReference type="EMBL" id="WOCD01000001">
    <property type="protein sequence ID" value="MUH71511.1"/>
    <property type="molecule type" value="Genomic_DNA"/>
</dbReference>
<dbReference type="RefSeq" id="WP_155694294.1">
    <property type="nucleotide sequence ID" value="NZ_BAAAFQ010000006.1"/>
</dbReference>
<evidence type="ECO:0000313" key="3">
    <source>
        <dbReference type="Proteomes" id="UP000439994"/>
    </source>
</evidence>
<keyword evidence="3" id="KW-1185">Reference proteome</keyword>
<comment type="caution">
    <text evidence="2">The sequence shown here is derived from an EMBL/GenBank/DDBJ whole genome shotgun (WGS) entry which is preliminary data.</text>
</comment>
<dbReference type="AlphaFoldDB" id="A0A6N8FAT6"/>
<evidence type="ECO:0000313" key="2">
    <source>
        <dbReference type="EMBL" id="MUH71511.1"/>
    </source>
</evidence>
<dbReference type="InterPro" id="IPR025746">
    <property type="entry name" value="PilX_N_dom"/>
</dbReference>
<feature type="domain" description="Type 4 fimbrial biogenesis protein PilX N-terminal" evidence="1">
    <location>
        <begin position="9"/>
        <end position="58"/>
    </location>
</feature>
<reference evidence="2 3" key="1">
    <citation type="submission" date="2019-11" db="EMBL/GenBank/DDBJ databases">
        <title>P. haliotis isolates from Z. marina roots.</title>
        <authorList>
            <person name="Cohen M."/>
            <person name="Jospin G."/>
            <person name="Eisen J.A."/>
            <person name="Coil D.A."/>
        </authorList>
    </citation>
    <scope>NUCLEOTIDE SEQUENCE [LARGE SCALE GENOMIC DNA]</scope>
    <source>
        <strain evidence="2 3">UCD-MCMsp1aY</strain>
    </source>
</reference>
<proteinExistence type="predicted"/>
<dbReference type="OrthoDB" id="6335739at2"/>
<dbReference type="Proteomes" id="UP000439994">
    <property type="component" value="Unassembled WGS sequence"/>
</dbReference>
<gene>
    <name evidence="2" type="ORF">GNP35_02740</name>
</gene>
<accession>A0A6N8FAT6</accession>
<sequence>MKLKISKQKGIVLIIALVILTSMTVVGVSSISSGVMQTKMASNQNTVSLAFDAAEVAVEGIVHEGSSANLRAGIVMGGAGVPEVDVLTAARNAGAITNNNQVDMAQLPTCDQIANALWSQRRVNAAGLQDNAVHNGGGAMMNVPEINAWSKSAFVGLKNITDPTSGLVSSIVDTDGARNRTVFEVFMLKGCGHVNGTVINAANTVVVSRQSVELGEN</sequence>